<dbReference type="InterPro" id="IPR008258">
    <property type="entry name" value="Transglycosylase_SLT_dom_1"/>
</dbReference>
<dbReference type="Pfam" id="PF01464">
    <property type="entry name" value="SLT"/>
    <property type="match status" value="1"/>
</dbReference>
<evidence type="ECO:0000256" key="1">
    <source>
        <dbReference type="ARBA" id="ARBA00007734"/>
    </source>
</evidence>
<name>A0A7H1M8E6_9NEIS</name>
<feature type="domain" description="Bacteriophage tail tape measure C-terminal" evidence="6">
    <location>
        <begin position="860"/>
        <end position="933"/>
    </location>
</feature>
<dbReference type="Pfam" id="PF06791">
    <property type="entry name" value="TMP_2"/>
    <property type="match status" value="1"/>
</dbReference>
<evidence type="ECO:0000259" key="5">
    <source>
        <dbReference type="Pfam" id="PF06791"/>
    </source>
</evidence>
<dbReference type="Gene3D" id="1.10.530.10">
    <property type="match status" value="1"/>
</dbReference>
<evidence type="ECO:0000313" key="8">
    <source>
        <dbReference type="Proteomes" id="UP000516412"/>
    </source>
</evidence>
<evidence type="ECO:0000259" key="4">
    <source>
        <dbReference type="Pfam" id="PF01464"/>
    </source>
</evidence>
<proteinExistence type="inferred from homology"/>
<feature type="region of interest" description="Disordered" evidence="3">
    <location>
        <begin position="33"/>
        <end position="70"/>
    </location>
</feature>
<organism evidence="7 8">
    <name type="scientific">Neisseria musculi</name>
    <dbReference type="NCBI Taxonomy" id="1815583"/>
    <lineage>
        <taxon>Bacteria</taxon>
        <taxon>Pseudomonadati</taxon>
        <taxon>Pseudomonadota</taxon>
        <taxon>Betaproteobacteria</taxon>
        <taxon>Neisseriales</taxon>
        <taxon>Neisseriaceae</taxon>
        <taxon>Neisseria</taxon>
    </lineage>
</organism>
<sequence length="1073" mass="116220">MASSNEVSLKFSADTEAAKRGIESLEKTVEDFGRKAEAGGKRAAAGAAKIGDGAKQGAEQTAKSAREIERETRRVERALERLAVETRTGGRNTLEYYLEIAKQRGADIPYLESRARALNLVGQATARATLSQRQYNNAMRMVPAQMTDIVTQLAGGQNPLLIALQQGGQLRDSFGGFGSMFKGLASLFTPARVAIGGAASAVAALGYAAYKGAEDVRALENALTLAGGSAGISADRMQSLVLKIGAATGGYAEAREALIALVASGRVGAQDYERFAQSIVLQSQATGKSVEDVAKQYEQIAEDPLKAIVKFSGVYQTLNADVYAQVKALQAQGRAQEAVELVLRKFADESDQMSGRVLENLGLIEKAWKGIKDAAAGAWESMKSIGRSATLDEQIADLELQLKQGHIQYGRSGLYGSIYSGLSADARAEKQRQLEELKLKRKINDEQEKERQRQAQTNREAVAAQERIERVKEQNKTADQRRLEAERQLMQDIAKLRADGRAEQVKAAEKELAVMRQRHAEERKAEAERAVRAAKRNQQAVKYTVNQKVLSQAAQYGYADIEKRYGLPKNILAALSMQESRGNIGAVSNVGARGVMQFMPDTARRFGVDVGSVKSSAEGAAKYLRFLLDRYHGNIAHALSAYHSGEGNIDNMLKGRWKLGPVGRKYAPEVMARMDWLNGGKGEVSNDIRKDFIKLGEPEKTAYQKWSETFLQSQEKINASLALSALNAGKTIDKQLELLSSPLYAQMSAAEQAAALAAAEHADEQAALNSVLKKYADIQSGLQQEAAQQLEDKLFEISLIGKTREEIEKLTLARVWDKHIAEAAIAGAPPEMLESMRMGKADSLDKLRQRQLAQDVVDNDWRSGLESGLQAYMDSFGSMREQMEDATVQTFDRMGDALADFVATGKLDFRDLTVSILQDLAKMLVKMAIVNAMKSALAGYAEGGVVMSSYSGGGYTGHGGKYEPAGIVHKGEVVFSQRDVARHGGVMAVERLRLKGYADGGVVGVPTASLGALNRNAGGNTNISITINSGGGSEASVQADTEMGRQLAQALPVMIEQWYVKNVARPGGTYHKG</sequence>
<dbReference type="CDD" id="cd00254">
    <property type="entry name" value="LT-like"/>
    <property type="match status" value="1"/>
</dbReference>
<keyword evidence="8" id="KW-1185">Reference proteome</keyword>
<feature type="domain" description="Bacteriophage tail tape measure N-terminal" evidence="5">
    <location>
        <begin position="124"/>
        <end position="327"/>
    </location>
</feature>
<dbReference type="EMBL" id="CP060414">
    <property type="protein sequence ID" value="QNT57911.1"/>
    <property type="molecule type" value="Genomic_DNA"/>
</dbReference>
<evidence type="ECO:0000313" key="7">
    <source>
        <dbReference type="EMBL" id="QNT57911.1"/>
    </source>
</evidence>
<dbReference type="PANTHER" id="PTHR37423">
    <property type="entry name" value="SOLUBLE LYTIC MUREIN TRANSGLYCOSYLASE-RELATED"/>
    <property type="match status" value="1"/>
</dbReference>
<dbReference type="Proteomes" id="UP000516412">
    <property type="component" value="Chromosome"/>
</dbReference>
<feature type="compositionally biased region" description="Low complexity" evidence="3">
    <location>
        <begin position="41"/>
        <end position="58"/>
    </location>
</feature>
<protein>
    <submittedName>
        <fullName evidence="7">Prophage tail length tape measure family protein</fullName>
    </submittedName>
</protein>
<evidence type="ECO:0000256" key="3">
    <source>
        <dbReference type="SAM" id="MobiDB-lite"/>
    </source>
</evidence>
<evidence type="ECO:0000256" key="2">
    <source>
        <dbReference type="SAM" id="Coils"/>
    </source>
</evidence>
<evidence type="ECO:0000259" key="6">
    <source>
        <dbReference type="Pfam" id="PF09718"/>
    </source>
</evidence>
<dbReference type="InterPro" id="IPR009628">
    <property type="entry name" value="Phage_tape_measure_N"/>
</dbReference>
<dbReference type="InterPro" id="IPR023346">
    <property type="entry name" value="Lysozyme-like_dom_sf"/>
</dbReference>
<dbReference type="AlphaFoldDB" id="A0A7H1M8E6"/>
<feature type="coiled-coil region" evidence="2">
    <location>
        <begin position="427"/>
        <end position="537"/>
    </location>
</feature>
<accession>A0A7H1M8E6</accession>
<gene>
    <name evidence="7" type="ORF">H7A79_1619</name>
</gene>
<comment type="similarity">
    <text evidence="1">Belongs to the transglycosylase Slt family.</text>
</comment>
<keyword evidence="2" id="KW-0175">Coiled coil</keyword>
<dbReference type="SUPFAM" id="SSF53955">
    <property type="entry name" value="Lysozyme-like"/>
    <property type="match status" value="1"/>
</dbReference>
<feature type="domain" description="Transglycosylase SLT" evidence="4">
    <location>
        <begin position="562"/>
        <end position="654"/>
    </location>
</feature>
<dbReference type="KEGG" id="nmus:H7A79_1619"/>
<reference evidence="7" key="1">
    <citation type="submission" date="2024-06" db="EMBL/GenBank/DDBJ databases">
        <title>Complete Genome Sequence of mouse commensal type strain Neisseria musculi.</title>
        <authorList>
            <person name="Thapa E."/>
            <person name="Aluvathingal J."/>
            <person name="Nadendla S."/>
            <person name="Mehta A."/>
            <person name="Tettelin H."/>
            <person name="Weyand N.J."/>
        </authorList>
    </citation>
    <scope>NUCLEOTIDE SEQUENCE</scope>
    <source>
        <strain evidence="7">NW831</strain>
    </source>
</reference>
<dbReference type="InterPro" id="IPR006431">
    <property type="entry name" value="Phage_tape_meas_C"/>
</dbReference>
<dbReference type="RefSeq" id="WP_186999978.1">
    <property type="nucleotide sequence ID" value="NZ_CP060414.2"/>
</dbReference>
<dbReference type="PANTHER" id="PTHR37423:SF2">
    <property type="entry name" value="MEMBRANE-BOUND LYTIC MUREIN TRANSGLYCOSYLASE C"/>
    <property type="match status" value="1"/>
</dbReference>
<dbReference type="Pfam" id="PF09718">
    <property type="entry name" value="Tape_meas_lam_C"/>
    <property type="match status" value="1"/>
</dbReference>